<feature type="transmembrane region" description="Helical" evidence="1">
    <location>
        <begin position="43"/>
        <end position="60"/>
    </location>
</feature>
<dbReference type="EMBL" id="FXWK01000002">
    <property type="protein sequence ID" value="SMQ86174.1"/>
    <property type="molecule type" value="Genomic_DNA"/>
</dbReference>
<feature type="transmembrane region" description="Helical" evidence="1">
    <location>
        <begin position="89"/>
        <end position="112"/>
    </location>
</feature>
<evidence type="ECO:0000256" key="1">
    <source>
        <dbReference type="SAM" id="Phobius"/>
    </source>
</evidence>
<reference evidence="3" key="1">
    <citation type="submission" date="2017-04" db="EMBL/GenBank/DDBJ databases">
        <authorList>
            <person name="Varghese N."/>
            <person name="Submissions S."/>
        </authorList>
    </citation>
    <scope>NUCLEOTIDE SEQUENCE [LARGE SCALE GENOMIC DNA]</scope>
</reference>
<organism evidence="2 3">
    <name type="scientific">Devosia lucknowensis</name>
    <dbReference type="NCBI Taxonomy" id="1096929"/>
    <lineage>
        <taxon>Bacteria</taxon>
        <taxon>Pseudomonadati</taxon>
        <taxon>Pseudomonadota</taxon>
        <taxon>Alphaproteobacteria</taxon>
        <taxon>Hyphomicrobiales</taxon>
        <taxon>Devosiaceae</taxon>
        <taxon>Devosia</taxon>
    </lineage>
</organism>
<keyword evidence="3" id="KW-1185">Reference proteome</keyword>
<feature type="transmembrane region" description="Helical" evidence="1">
    <location>
        <begin position="65"/>
        <end position="83"/>
    </location>
</feature>
<sequence>MSNPAAGAWTRLLAPRILAVLIALIGLVLTWGGVQLVALGGSPYYVITGLACLASAFLLWTGKMLGVWIFAAMLAWTLVWAIWEVGFDGWALMPRIVGPFVIGLYMALPFNWRPLEGAPMRKAA</sequence>
<evidence type="ECO:0000313" key="2">
    <source>
        <dbReference type="EMBL" id="SMQ86174.1"/>
    </source>
</evidence>
<name>A0A1Y6G8U7_9HYPH</name>
<evidence type="ECO:0000313" key="3">
    <source>
        <dbReference type="Proteomes" id="UP000194474"/>
    </source>
</evidence>
<dbReference type="Proteomes" id="UP000194474">
    <property type="component" value="Unassembled WGS sequence"/>
</dbReference>
<protein>
    <recommendedName>
        <fullName evidence="4">Quinoprotein glucose dehydrogenase</fullName>
    </recommendedName>
</protein>
<dbReference type="AlphaFoldDB" id="A0A1Y6G8U7"/>
<keyword evidence="1" id="KW-0472">Membrane</keyword>
<evidence type="ECO:0008006" key="4">
    <source>
        <dbReference type="Google" id="ProtNLM"/>
    </source>
</evidence>
<gene>
    <name evidence="2" type="ORF">SAMN06295905_3476</name>
</gene>
<dbReference type="RefSeq" id="WP_086471777.1">
    <property type="nucleotide sequence ID" value="NZ_FXWK01000002.1"/>
</dbReference>
<accession>A0A1Y6G8U7</accession>
<keyword evidence="1" id="KW-1133">Transmembrane helix</keyword>
<feature type="transmembrane region" description="Helical" evidence="1">
    <location>
        <begin position="12"/>
        <end position="31"/>
    </location>
</feature>
<dbReference type="OrthoDB" id="9794322at2"/>
<keyword evidence="1" id="KW-0812">Transmembrane</keyword>
<proteinExistence type="predicted"/>